<feature type="compositionally biased region" description="Basic and acidic residues" evidence="1">
    <location>
        <begin position="353"/>
        <end position="375"/>
    </location>
</feature>
<name>A0A8C8UCF7_PERMB</name>
<keyword evidence="3" id="KW-1185">Reference proteome</keyword>
<feature type="region of interest" description="Disordered" evidence="1">
    <location>
        <begin position="30"/>
        <end position="444"/>
    </location>
</feature>
<protein>
    <submittedName>
        <fullName evidence="2">NADH:ubiquinone oxidoreductase core subunit V3</fullName>
    </submittedName>
</protein>
<feature type="compositionally biased region" description="Basic and acidic residues" evidence="1">
    <location>
        <begin position="204"/>
        <end position="215"/>
    </location>
</feature>
<feature type="compositionally biased region" description="Low complexity" evidence="1">
    <location>
        <begin position="149"/>
        <end position="160"/>
    </location>
</feature>
<accession>A0A8C8UCF7</accession>
<dbReference type="Pfam" id="PF15880">
    <property type="entry name" value="NDUFV3"/>
    <property type="match status" value="1"/>
</dbReference>
<dbReference type="GO" id="GO:0045271">
    <property type="term" value="C:respiratory chain complex I"/>
    <property type="evidence" value="ECO:0007669"/>
    <property type="project" value="Ensembl"/>
</dbReference>
<feature type="compositionally biased region" description="Basic and acidic residues" evidence="1">
    <location>
        <begin position="386"/>
        <end position="395"/>
    </location>
</feature>
<feature type="compositionally biased region" description="Polar residues" evidence="1">
    <location>
        <begin position="296"/>
        <end position="314"/>
    </location>
</feature>
<organism evidence="2 3">
    <name type="scientific">Peromyscus maniculatus bairdii</name>
    <name type="common">Prairie deer mouse</name>
    <dbReference type="NCBI Taxonomy" id="230844"/>
    <lineage>
        <taxon>Eukaryota</taxon>
        <taxon>Metazoa</taxon>
        <taxon>Chordata</taxon>
        <taxon>Craniata</taxon>
        <taxon>Vertebrata</taxon>
        <taxon>Euteleostomi</taxon>
        <taxon>Mammalia</taxon>
        <taxon>Eutheria</taxon>
        <taxon>Euarchontoglires</taxon>
        <taxon>Glires</taxon>
        <taxon>Rodentia</taxon>
        <taxon>Myomorpha</taxon>
        <taxon>Muroidea</taxon>
        <taxon>Cricetidae</taxon>
        <taxon>Neotominae</taxon>
        <taxon>Peromyscus</taxon>
    </lineage>
</organism>
<evidence type="ECO:0000313" key="2">
    <source>
        <dbReference type="Ensembl" id="ENSPEMP00000026502.2"/>
    </source>
</evidence>
<proteinExistence type="predicted"/>
<dbReference type="PANTHER" id="PTHR17117">
    <property type="entry name" value="NADH-UBIQUINONE OXIDOREDUCTASE"/>
    <property type="match status" value="1"/>
</dbReference>
<evidence type="ECO:0000256" key="1">
    <source>
        <dbReference type="SAM" id="MobiDB-lite"/>
    </source>
</evidence>
<feature type="compositionally biased region" description="Basic and acidic residues" evidence="1">
    <location>
        <begin position="260"/>
        <end position="294"/>
    </location>
</feature>
<dbReference type="InterPro" id="IPR026193">
    <property type="entry name" value="NDUFV3"/>
</dbReference>
<feature type="compositionally biased region" description="Polar residues" evidence="1">
    <location>
        <begin position="30"/>
        <end position="53"/>
    </location>
</feature>
<dbReference type="GO" id="GO:0005743">
    <property type="term" value="C:mitochondrial inner membrane"/>
    <property type="evidence" value="ECO:0007669"/>
    <property type="project" value="Ensembl"/>
</dbReference>
<dbReference type="GeneTree" id="ENSGT00390000012196"/>
<dbReference type="AlphaFoldDB" id="A0A8C8UCF7"/>
<reference evidence="2 3" key="1">
    <citation type="submission" date="2018-10" db="EMBL/GenBank/DDBJ databases">
        <title>Improved assembly of the deer mouse Peromyscus maniculatus genome.</title>
        <authorList>
            <person name="Lassance J.-M."/>
            <person name="Hoekstra H.E."/>
        </authorList>
    </citation>
    <scope>NUCLEOTIDE SEQUENCE [LARGE SCALE GENOMIC DNA]</scope>
</reference>
<reference evidence="2" key="2">
    <citation type="submission" date="2025-08" db="UniProtKB">
        <authorList>
            <consortium name="Ensembl"/>
        </authorList>
    </citation>
    <scope>IDENTIFICATION</scope>
</reference>
<sequence>MALLLRGGRIRALKAVFLETRVFRELPSTVPLSTESGKSEGGIQSNPKNQSAPTDVVGAEERGKLLATHPAAPLSKSASPRSSYPSVETTGGAVAGPHRGGSLPLTDEGLPKRLSRKTLVEFPQKVSSAPRVQGSDSEARRHVQKRTNDSSSSSSSNSSDSDSDGEGHDSNIDPPVTSKGKAGFYKPEASRPFRNGVPKITVPAKEKAKVQKPHTDLAYPEKSLQPKKKGTITKPVGDSKETKSKPMAPRSQSSELLEQTVKEEHPQEKPRPSKSRKESPKPLEAERMLPDRTKARSSAQLTGGPASTTRTQEASAEEQLPAAAPRAGARHLEPRGPEPDPKAASPRVLVGKESPEKQVPEGRPTAKEETLEDQKPVSYSKTVPVQKKDILEERAGPQLEGRPQEAAEAPPTDAGPPQEAPDDTQEPTLVPESPNTTTYKNLQHHDYNSYTFLDLNMDLSKFRMPQPSSGRESPRH</sequence>
<dbReference type="Ensembl" id="ENSPEMT00000030900.2">
    <property type="protein sequence ID" value="ENSPEMP00000026502.2"/>
    <property type="gene ID" value="ENSPEMG00000022595.2"/>
</dbReference>
<evidence type="ECO:0000313" key="3">
    <source>
        <dbReference type="Proteomes" id="UP000694547"/>
    </source>
</evidence>
<dbReference type="GO" id="GO:0042775">
    <property type="term" value="P:mitochondrial ATP synthesis coupled electron transport"/>
    <property type="evidence" value="ECO:0007669"/>
    <property type="project" value="Ensembl"/>
</dbReference>
<reference evidence="2" key="3">
    <citation type="submission" date="2025-09" db="UniProtKB">
        <authorList>
            <consortium name="Ensembl"/>
        </authorList>
    </citation>
    <scope>IDENTIFICATION</scope>
</reference>
<dbReference type="PANTHER" id="PTHR17117:SF3">
    <property type="entry name" value="NADH DEHYDROGENASE [UBIQUINONE] FLAVOPROTEIN 3, MITOCHONDRIAL"/>
    <property type="match status" value="1"/>
</dbReference>
<dbReference type="Proteomes" id="UP000694547">
    <property type="component" value="Chromosome 21"/>
</dbReference>
<feature type="compositionally biased region" description="Low complexity" evidence="1">
    <location>
        <begin position="70"/>
        <end position="86"/>
    </location>
</feature>
<feature type="compositionally biased region" description="Basic and acidic residues" evidence="1">
    <location>
        <begin position="330"/>
        <end position="341"/>
    </location>
</feature>